<dbReference type="AlphaFoldDB" id="A0A1G8X686"/>
<dbReference type="EMBL" id="FNFU01000001">
    <property type="protein sequence ID" value="SDJ85335.1"/>
    <property type="molecule type" value="Genomic_DNA"/>
</dbReference>
<dbReference type="PANTHER" id="PTHR37694">
    <property type="entry name" value="SLR8022 PROTEIN"/>
    <property type="match status" value="1"/>
</dbReference>
<dbReference type="OrthoDB" id="1121052at2"/>
<proteinExistence type="predicted"/>
<reference evidence="1 2" key="1">
    <citation type="submission" date="2016-10" db="EMBL/GenBank/DDBJ databases">
        <authorList>
            <person name="de Groot N.N."/>
        </authorList>
    </citation>
    <scope>NUCLEOTIDE SEQUENCE [LARGE SCALE GENOMIC DNA]</scope>
    <source>
        <strain evidence="1 2">CGMCC 1.5382</strain>
    </source>
</reference>
<dbReference type="PANTHER" id="PTHR37694:SF1">
    <property type="entry name" value="SLR8022 PROTEIN"/>
    <property type="match status" value="1"/>
</dbReference>
<sequence>METPAAPITFVPDVRAGTTIGPSGLGHSTVLTSPDVRVVVLTFDAGHVMKEHRAPKTLLLQALDGHLRITAGGEVTELVPGSLLRLEPALTHEVEALEASRLMLTLIG</sequence>
<dbReference type="Gene3D" id="2.60.120.10">
    <property type="entry name" value="Jelly Rolls"/>
    <property type="match status" value="1"/>
</dbReference>
<organism evidence="1 2">
    <name type="scientific">Cryobacterium psychrotolerans</name>
    <dbReference type="NCBI Taxonomy" id="386301"/>
    <lineage>
        <taxon>Bacteria</taxon>
        <taxon>Bacillati</taxon>
        <taxon>Actinomycetota</taxon>
        <taxon>Actinomycetes</taxon>
        <taxon>Micrococcales</taxon>
        <taxon>Microbacteriaceae</taxon>
        <taxon>Cryobacterium</taxon>
    </lineage>
</organism>
<protein>
    <recommendedName>
        <fullName evidence="3">Cupin domain-containing protein</fullName>
    </recommendedName>
</protein>
<dbReference type="CDD" id="cd02230">
    <property type="entry name" value="cupin_HP0902-like"/>
    <property type="match status" value="1"/>
</dbReference>
<name>A0A1G8X686_9MICO</name>
<dbReference type="InterPro" id="IPR011051">
    <property type="entry name" value="RmlC_Cupin_sf"/>
</dbReference>
<keyword evidence="2" id="KW-1185">Reference proteome</keyword>
<evidence type="ECO:0008006" key="3">
    <source>
        <dbReference type="Google" id="ProtNLM"/>
    </source>
</evidence>
<dbReference type="InterPro" id="IPR014710">
    <property type="entry name" value="RmlC-like_jellyroll"/>
</dbReference>
<dbReference type="STRING" id="386301.SAMN05216282_10181"/>
<dbReference type="RefSeq" id="WP_092321112.1">
    <property type="nucleotide sequence ID" value="NZ_FNFU01000001.1"/>
</dbReference>
<accession>A0A1G8X686</accession>
<evidence type="ECO:0000313" key="2">
    <source>
        <dbReference type="Proteomes" id="UP000198701"/>
    </source>
</evidence>
<evidence type="ECO:0000313" key="1">
    <source>
        <dbReference type="EMBL" id="SDJ85335.1"/>
    </source>
</evidence>
<dbReference type="Proteomes" id="UP000198701">
    <property type="component" value="Unassembled WGS sequence"/>
</dbReference>
<dbReference type="SUPFAM" id="SSF51182">
    <property type="entry name" value="RmlC-like cupins"/>
    <property type="match status" value="1"/>
</dbReference>
<gene>
    <name evidence="1" type="ORF">SAMN05216282_10181</name>
</gene>